<organism evidence="18">
    <name type="scientific">Membranoptera platyphylla</name>
    <dbReference type="NCBI Taxonomy" id="1204437"/>
    <lineage>
        <taxon>Eukaryota</taxon>
        <taxon>Rhodophyta</taxon>
        <taxon>Florideophyceae</taxon>
        <taxon>Rhodymeniophycidae</taxon>
        <taxon>Ceramiales</taxon>
        <taxon>Delesseriaceae</taxon>
        <taxon>Membranoptera</taxon>
    </lineage>
</organism>
<sequence length="263" mass="30207">MIYTSILFLIYTFIIFLFNFNLSDTSENWQLSFQDPATPIMEGIINLHHDLMFFICAISIFVSWMLLRTVWHFNETNNSVASNLTHGTLIEIIWTTTPSIILLVIAIPSFSLLYAMDEIISPAITIKTLGHQWYWSYEYSDYLNTENETVNFDSYMIPEEDLELGHLRLLEVDNRMVIPVNTHIRIIISAADVLHSWAVPSLGVKCDAIPGRLNQASLFVKREGLYYGQCSEICGINHGFMPIVVEVVKLPNYIFWVSNKLGE</sequence>
<evidence type="ECO:0000256" key="9">
    <source>
        <dbReference type="ARBA" id="ARBA00022989"/>
    </source>
</evidence>
<keyword evidence="11 14" id="KW-0496">Mitochondrion</keyword>
<dbReference type="GO" id="GO:0004129">
    <property type="term" value="F:cytochrome-c oxidase activity"/>
    <property type="evidence" value="ECO:0007669"/>
    <property type="project" value="UniProtKB-EC"/>
</dbReference>
<keyword evidence="10 14" id="KW-0186">Copper</keyword>
<comment type="similarity">
    <text evidence="2 14">Belongs to the cytochrome c oxidase subunit 2 family.</text>
</comment>
<keyword evidence="9 15" id="KW-1133">Transmembrane helix</keyword>
<dbReference type="SUPFAM" id="SSF49503">
    <property type="entry name" value="Cupredoxins"/>
    <property type="match status" value="1"/>
</dbReference>
<dbReference type="Gene3D" id="2.60.40.420">
    <property type="entry name" value="Cupredoxins - blue copper proteins"/>
    <property type="match status" value="1"/>
</dbReference>
<evidence type="ECO:0000259" key="16">
    <source>
        <dbReference type="PROSITE" id="PS50857"/>
    </source>
</evidence>
<dbReference type="NCBIfam" id="TIGR02866">
    <property type="entry name" value="CoxB"/>
    <property type="match status" value="1"/>
</dbReference>
<dbReference type="PROSITE" id="PS00078">
    <property type="entry name" value="COX2"/>
    <property type="match status" value="1"/>
</dbReference>
<name>A0A1D8GR68_9FLOR</name>
<feature type="transmembrane region" description="Helical" evidence="15">
    <location>
        <begin position="51"/>
        <end position="72"/>
    </location>
</feature>
<dbReference type="InterPro" id="IPR008972">
    <property type="entry name" value="Cupredoxin"/>
</dbReference>
<dbReference type="AlphaFoldDB" id="A0A1D8GR68"/>
<dbReference type="PROSITE" id="PS50857">
    <property type="entry name" value="COX2_CUA"/>
    <property type="match status" value="1"/>
</dbReference>
<dbReference type="GO" id="GO:0005743">
    <property type="term" value="C:mitochondrial inner membrane"/>
    <property type="evidence" value="ECO:0007669"/>
    <property type="project" value="UniProtKB-SubCell"/>
</dbReference>
<protein>
    <recommendedName>
        <fullName evidence="14">Cytochrome c oxidase subunit 2</fullName>
    </recommendedName>
</protein>
<comment type="cofactor">
    <cofactor evidence="14">
        <name>Cu cation</name>
        <dbReference type="ChEBI" id="CHEBI:23378"/>
    </cofactor>
    <text evidence="14">Binds a copper A center.</text>
</comment>
<keyword evidence="5 14" id="KW-0812">Transmembrane</keyword>
<gene>
    <name evidence="18" type="primary">cox2</name>
</gene>
<evidence type="ECO:0000256" key="6">
    <source>
        <dbReference type="ARBA" id="ARBA00022723"/>
    </source>
</evidence>
<feature type="transmembrane region" description="Helical" evidence="15">
    <location>
        <begin position="92"/>
        <end position="115"/>
    </location>
</feature>
<evidence type="ECO:0000256" key="14">
    <source>
        <dbReference type="RuleBase" id="RU000457"/>
    </source>
</evidence>
<dbReference type="GO" id="GO:0016491">
    <property type="term" value="F:oxidoreductase activity"/>
    <property type="evidence" value="ECO:0007669"/>
    <property type="project" value="InterPro"/>
</dbReference>
<evidence type="ECO:0000313" key="18">
    <source>
        <dbReference type="EMBL" id="AOT80691.1"/>
    </source>
</evidence>
<accession>A0A1D8GR68</accession>
<evidence type="ECO:0000256" key="4">
    <source>
        <dbReference type="ARBA" id="ARBA00022660"/>
    </source>
</evidence>
<dbReference type="InterPro" id="IPR014222">
    <property type="entry name" value="Cyt_c_oxidase_su2"/>
</dbReference>
<keyword evidence="6 14" id="KW-0479">Metal-binding</keyword>
<dbReference type="InterPro" id="IPR034210">
    <property type="entry name" value="CcO_II_C"/>
</dbReference>
<proteinExistence type="inferred from homology"/>
<evidence type="ECO:0000259" key="17">
    <source>
        <dbReference type="PROSITE" id="PS50999"/>
    </source>
</evidence>
<keyword evidence="7" id="KW-1278">Translocase</keyword>
<dbReference type="Pfam" id="PF00116">
    <property type="entry name" value="COX2"/>
    <property type="match status" value="1"/>
</dbReference>
<keyword evidence="14" id="KW-0999">Mitochondrion inner membrane</keyword>
<comment type="function">
    <text evidence="14">Component of the cytochrome c oxidase, the last enzyme in the mitochondrial electron transport chain which drives oxidative phosphorylation. The respiratory chain contains 3 multisubunit complexes succinate dehydrogenase (complex II, CII), ubiquinol-cytochrome c oxidoreductase (cytochrome b-c1 complex, complex III, CIII) and cytochrome c oxidase (complex IV, CIV), that cooperate to transfer electrons derived from NADH and succinate to molecular oxygen, creating an electrochemical gradient over the inner membrane that drives transmembrane transport and the ATP synthase. Cytochrome c oxidase is the component of the respiratory chain that catalyzes the reduction of oxygen to water. Electrons originating from reduced cytochrome c in the intermembrane space (IMS) are transferred via the dinuclear copper A center (CU(A)) of subunit 2 and heme A of subunit 1 to the active site in subunit 1, a binuclear center (BNC) formed by heme A3 and copper B (CU(B)). The BNC reduces molecular oxygen to 2 water molecules using 4 electrons from cytochrome c in the IMS and 4 protons from the mitochondrial matrix.</text>
</comment>
<dbReference type="InterPro" id="IPR011759">
    <property type="entry name" value="Cyt_c_oxidase_su2_TM_dom"/>
</dbReference>
<dbReference type="Pfam" id="PF02790">
    <property type="entry name" value="COX2_TM"/>
    <property type="match status" value="1"/>
</dbReference>
<feature type="domain" description="Cytochrome oxidase subunit II transmembrane region profile" evidence="17">
    <location>
        <begin position="25"/>
        <end position="120"/>
    </location>
</feature>
<dbReference type="GO" id="GO:1902494">
    <property type="term" value="C:catalytic complex"/>
    <property type="evidence" value="ECO:0007669"/>
    <property type="project" value="UniProtKB-ARBA"/>
</dbReference>
<geneLocation type="mitochondrion" evidence="18"/>
<dbReference type="FunFam" id="2.60.40.420:FF:000001">
    <property type="entry name" value="Cytochrome c oxidase subunit 2"/>
    <property type="match status" value="1"/>
</dbReference>
<keyword evidence="4 14" id="KW-0679">Respiratory chain</keyword>
<dbReference type="EMBL" id="KU821146">
    <property type="protein sequence ID" value="AOT80691.1"/>
    <property type="molecule type" value="Genomic_DNA"/>
</dbReference>
<dbReference type="PROSITE" id="PS50999">
    <property type="entry name" value="COX2_TM"/>
    <property type="match status" value="1"/>
</dbReference>
<evidence type="ECO:0000256" key="8">
    <source>
        <dbReference type="ARBA" id="ARBA00022982"/>
    </source>
</evidence>
<dbReference type="PANTHER" id="PTHR22888:SF9">
    <property type="entry name" value="CYTOCHROME C OXIDASE SUBUNIT 2"/>
    <property type="match status" value="1"/>
</dbReference>
<feature type="domain" description="Cytochrome oxidase subunit II copper A binding" evidence="16">
    <location>
        <begin position="121"/>
        <end position="259"/>
    </location>
</feature>
<comment type="catalytic activity">
    <reaction evidence="13">
        <text>4 Fe(II)-[cytochrome c] + O2 + 8 H(+)(in) = 4 Fe(III)-[cytochrome c] + 2 H2O + 4 H(+)(out)</text>
        <dbReference type="Rhea" id="RHEA:11436"/>
        <dbReference type="Rhea" id="RHEA-COMP:10350"/>
        <dbReference type="Rhea" id="RHEA-COMP:14399"/>
        <dbReference type="ChEBI" id="CHEBI:15377"/>
        <dbReference type="ChEBI" id="CHEBI:15378"/>
        <dbReference type="ChEBI" id="CHEBI:15379"/>
        <dbReference type="ChEBI" id="CHEBI:29033"/>
        <dbReference type="ChEBI" id="CHEBI:29034"/>
        <dbReference type="EC" id="7.1.1.9"/>
    </reaction>
    <physiologicalReaction direction="left-to-right" evidence="13">
        <dbReference type="Rhea" id="RHEA:11437"/>
    </physiologicalReaction>
</comment>
<dbReference type="GO" id="GO:1902495">
    <property type="term" value="C:transmembrane transporter complex"/>
    <property type="evidence" value="ECO:0007669"/>
    <property type="project" value="UniProtKB-ARBA"/>
</dbReference>
<dbReference type="FunFam" id="1.10.287.90:FF:000004">
    <property type="entry name" value="Cytochrome c oxidase subunit 2"/>
    <property type="match status" value="1"/>
</dbReference>
<evidence type="ECO:0000256" key="1">
    <source>
        <dbReference type="ARBA" id="ARBA00004225"/>
    </source>
</evidence>
<dbReference type="GO" id="GO:0042773">
    <property type="term" value="P:ATP synthesis coupled electron transport"/>
    <property type="evidence" value="ECO:0007669"/>
    <property type="project" value="TreeGrafter"/>
</dbReference>
<dbReference type="InterPro" id="IPR002429">
    <property type="entry name" value="CcO_II-like_C"/>
</dbReference>
<feature type="transmembrane region" description="Helical" evidence="15">
    <location>
        <begin position="6"/>
        <end position="22"/>
    </location>
</feature>
<evidence type="ECO:0000256" key="7">
    <source>
        <dbReference type="ARBA" id="ARBA00022967"/>
    </source>
</evidence>
<comment type="subcellular location">
    <subcellularLocation>
        <location evidence="14">Mitochondrion inner membrane</location>
        <topology evidence="14">Multi-pass membrane protein</topology>
    </subcellularLocation>
    <subcellularLocation>
        <location evidence="1">Mitochondrion membrane</location>
        <topology evidence="1">Multi-pass membrane protein</topology>
    </subcellularLocation>
</comment>
<dbReference type="InterPro" id="IPR045187">
    <property type="entry name" value="CcO_II"/>
</dbReference>
<evidence type="ECO:0000256" key="3">
    <source>
        <dbReference type="ARBA" id="ARBA00022448"/>
    </source>
</evidence>
<dbReference type="PANTHER" id="PTHR22888">
    <property type="entry name" value="CYTOCHROME C OXIDASE, SUBUNIT II"/>
    <property type="match status" value="1"/>
</dbReference>
<evidence type="ECO:0000256" key="13">
    <source>
        <dbReference type="ARBA" id="ARBA00049512"/>
    </source>
</evidence>
<keyword evidence="12 14" id="KW-0472">Membrane</keyword>
<evidence type="ECO:0000256" key="11">
    <source>
        <dbReference type="ARBA" id="ARBA00023128"/>
    </source>
</evidence>
<dbReference type="GO" id="GO:0005507">
    <property type="term" value="F:copper ion binding"/>
    <property type="evidence" value="ECO:0007669"/>
    <property type="project" value="InterPro"/>
</dbReference>
<dbReference type="InterPro" id="IPR001505">
    <property type="entry name" value="Copper_CuA"/>
</dbReference>
<reference evidence="18" key="1">
    <citation type="journal article" date="2016" name="J. Phycol.">
        <title>Analysis of the complete plastomes of three species of Membranoptera (Ceramiales, Rhodophyta) from Pacific North America.</title>
        <authorList>
            <person name="Hughey J.R."/>
            <person name="Hommersand M.H."/>
            <person name="Gabrielson P.W."/>
            <person name="Miller K.A."/>
            <person name="Fuller T."/>
        </authorList>
    </citation>
    <scope>NUCLEOTIDE SEQUENCE</scope>
</reference>
<evidence type="ECO:0000256" key="12">
    <source>
        <dbReference type="ARBA" id="ARBA00023136"/>
    </source>
</evidence>
<dbReference type="InterPro" id="IPR036257">
    <property type="entry name" value="Cyt_c_oxidase_su2_TM_sf"/>
</dbReference>
<evidence type="ECO:0000256" key="5">
    <source>
        <dbReference type="ARBA" id="ARBA00022692"/>
    </source>
</evidence>
<evidence type="ECO:0000256" key="2">
    <source>
        <dbReference type="ARBA" id="ARBA00007866"/>
    </source>
</evidence>
<dbReference type="CDD" id="cd13912">
    <property type="entry name" value="CcO_II_C"/>
    <property type="match status" value="1"/>
</dbReference>
<evidence type="ECO:0000256" key="10">
    <source>
        <dbReference type="ARBA" id="ARBA00023008"/>
    </source>
</evidence>
<dbReference type="Gene3D" id="1.10.287.90">
    <property type="match status" value="1"/>
</dbReference>
<evidence type="ECO:0000256" key="15">
    <source>
        <dbReference type="SAM" id="Phobius"/>
    </source>
</evidence>
<keyword evidence="8 14" id="KW-0249">Electron transport</keyword>
<keyword evidence="3 14" id="KW-0813">Transport</keyword>
<dbReference type="PRINTS" id="PR01166">
    <property type="entry name" value="CYCOXIDASEII"/>
</dbReference>
<dbReference type="SUPFAM" id="SSF81464">
    <property type="entry name" value="Cytochrome c oxidase subunit II-like, transmembrane region"/>
    <property type="match status" value="1"/>
</dbReference>